<feature type="non-terminal residue" evidence="2">
    <location>
        <position position="50"/>
    </location>
</feature>
<keyword evidence="1" id="KW-0812">Transmembrane</keyword>
<feature type="transmembrane region" description="Helical" evidence="1">
    <location>
        <begin position="12"/>
        <end position="36"/>
    </location>
</feature>
<dbReference type="AlphaFoldDB" id="X1GLY7"/>
<name>X1GLY7_9ZZZZ</name>
<dbReference type="EMBL" id="BARU01006189">
    <property type="protein sequence ID" value="GAH45870.1"/>
    <property type="molecule type" value="Genomic_DNA"/>
</dbReference>
<evidence type="ECO:0000313" key="2">
    <source>
        <dbReference type="EMBL" id="GAH45870.1"/>
    </source>
</evidence>
<reference evidence="2" key="1">
    <citation type="journal article" date="2014" name="Front. Microbiol.">
        <title>High frequency of phylogenetically diverse reductive dehalogenase-homologous genes in deep subseafloor sedimentary metagenomes.</title>
        <authorList>
            <person name="Kawai M."/>
            <person name="Futagami T."/>
            <person name="Toyoda A."/>
            <person name="Takaki Y."/>
            <person name="Nishi S."/>
            <person name="Hori S."/>
            <person name="Arai W."/>
            <person name="Tsubouchi T."/>
            <person name="Morono Y."/>
            <person name="Uchiyama I."/>
            <person name="Ito T."/>
            <person name="Fujiyama A."/>
            <person name="Inagaki F."/>
            <person name="Takami H."/>
        </authorList>
    </citation>
    <scope>NUCLEOTIDE SEQUENCE</scope>
    <source>
        <strain evidence="2">Expedition CK06-06</strain>
    </source>
</reference>
<keyword evidence="1" id="KW-0472">Membrane</keyword>
<sequence>MFRKRVRIGTRSFSLATILLIVTVISAAAWAAYLMLVGTQSLSLTVKAGP</sequence>
<keyword evidence="1" id="KW-1133">Transmembrane helix</keyword>
<accession>X1GLY7</accession>
<protein>
    <submittedName>
        <fullName evidence="2">Uncharacterized protein</fullName>
    </submittedName>
</protein>
<gene>
    <name evidence="2" type="ORF">S03H2_12152</name>
</gene>
<organism evidence="2">
    <name type="scientific">marine sediment metagenome</name>
    <dbReference type="NCBI Taxonomy" id="412755"/>
    <lineage>
        <taxon>unclassified sequences</taxon>
        <taxon>metagenomes</taxon>
        <taxon>ecological metagenomes</taxon>
    </lineage>
</organism>
<proteinExistence type="predicted"/>
<evidence type="ECO:0000256" key="1">
    <source>
        <dbReference type="SAM" id="Phobius"/>
    </source>
</evidence>
<comment type="caution">
    <text evidence="2">The sequence shown here is derived from an EMBL/GenBank/DDBJ whole genome shotgun (WGS) entry which is preliminary data.</text>
</comment>